<evidence type="ECO:0000256" key="1">
    <source>
        <dbReference type="ARBA" id="ARBA00023015"/>
    </source>
</evidence>
<evidence type="ECO:0000313" key="4">
    <source>
        <dbReference type="EMBL" id="MDS1270812.1"/>
    </source>
</evidence>
<feature type="domain" description="Tetracyclin repressor-like C-terminal" evidence="3">
    <location>
        <begin position="2"/>
        <end position="50"/>
    </location>
</feature>
<name>A0ABU2H754_9ACTN</name>
<comment type="caution">
    <text evidence="4">The sequence shown here is derived from an EMBL/GenBank/DDBJ whole genome shotgun (WGS) entry which is preliminary data.</text>
</comment>
<keyword evidence="1" id="KW-0805">Transcription regulation</keyword>
<keyword evidence="5" id="KW-1185">Reference proteome</keyword>
<protein>
    <recommendedName>
        <fullName evidence="3">Tetracyclin repressor-like C-terminal domain-containing protein</fullName>
    </recommendedName>
</protein>
<gene>
    <name evidence="4" type="ORF">RIF23_10920</name>
</gene>
<evidence type="ECO:0000313" key="5">
    <source>
        <dbReference type="Proteomes" id="UP001250214"/>
    </source>
</evidence>
<dbReference type="Proteomes" id="UP001250214">
    <property type="component" value="Unassembled WGS sequence"/>
</dbReference>
<sequence length="53" mass="5429">MAGAAAEAVVIGELAPATDPEQLAFEVEALTRIADAYSLLLEEPAAYETAPAP</sequence>
<dbReference type="EMBL" id="JAVLVT010000004">
    <property type="protein sequence ID" value="MDS1270812.1"/>
    <property type="molecule type" value="Genomic_DNA"/>
</dbReference>
<evidence type="ECO:0000259" key="3">
    <source>
        <dbReference type="Pfam" id="PF16925"/>
    </source>
</evidence>
<dbReference type="InterPro" id="IPR011075">
    <property type="entry name" value="TetR_C"/>
</dbReference>
<proteinExistence type="predicted"/>
<organism evidence="4 5">
    <name type="scientific">Lipingzhangella rawalii</name>
    <dbReference type="NCBI Taxonomy" id="2055835"/>
    <lineage>
        <taxon>Bacteria</taxon>
        <taxon>Bacillati</taxon>
        <taxon>Actinomycetota</taxon>
        <taxon>Actinomycetes</taxon>
        <taxon>Streptosporangiales</taxon>
        <taxon>Nocardiopsidaceae</taxon>
        <taxon>Lipingzhangella</taxon>
    </lineage>
</organism>
<evidence type="ECO:0000256" key="2">
    <source>
        <dbReference type="ARBA" id="ARBA00023163"/>
    </source>
</evidence>
<reference evidence="5" key="1">
    <citation type="submission" date="2023-07" db="EMBL/GenBank/DDBJ databases">
        <title>Novel species in the genus Lipingzhangella isolated from Sambhar Salt Lake.</title>
        <authorList>
            <person name="Jiya N."/>
            <person name="Kajale S."/>
            <person name="Sharma A."/>
        </authorList>
    </citation>
    <scope>NUCLEOTIDE SEQUENCE [LARGE SCALE GENOMIC DNA]</scope>
    <source>
        <strain evidence="5">LS1_29</strain>
    </source>
</reference>
<accession>A0ABU2H754</accession>
<keyword evidence="2" id="KW-0804">Transcription</keyword>
<dbReference type="Pfam" id="PF16925">
    <property type="entry name" value="TetR_C_13"/>
    <property type="match status" value="1"/>
</dbReference>